<accession>A0A9P6XD08</accession>
<dbReference type="GO" id="GO:0005227">
    <property type="term" value="F:calcium-activated cation channel activity"/>
    <property type="evidence" value="ECO:0007669"/>
    <property type="project" value="InterPro"/>
</dbReference>
<dbReference type="InterPro" id="IPR045122">
    <property type="entry name" value="Csc1-like"/>
</dbReference>
<protein>
    <recommendedName>
        <fullName evidence="15">DUF221-domain-containing protein</fullName>
    </recommendedName>
</protein>
<dbReference type="InterPro" id="IPR003864">
    <property type="entry name" value="CSC1/OSCA1-like_7TM"/>
</dbReference>
<dbReference type="PANTHER" id="PTHR13018">
    <property type="entry name" value="PROBABLE MEMBRANE PROTEIN DUF221-RELATED"/>
    <property type="match status" value="1"/>
</dbReference>
<feature type="domain" description="CSC1/OSCA1-like 7TM region" evidence="10">
    <location>
        <begin position="497"/>
        <end position="748"/>
    </location>
</feature>
<dbReference type="Pfam" id="PF13967">
    <property type="entry name" value="RSN1_TM"/>
    <property type="match status" value="1"/>
</dbReference>
<feature type="compositionally biased region" description="Polar residues" evidence="8">
    <location>
        <begin position="789"/>
        <end position="817"/>
    </location>
</feature>
<feature type="region of interest" description="Disordered" evidence="8">
    <location>
        <begin position="339"/>
        <end position="366"/>
    </location>
</feature>
<organism evidence="13 14">
    <name type="scientific">Rhizopus oryzae</name>
    <name type="common">Mucormycosis agent</name>
    <name type="synonym">Rhizopus arrhizus var. delemar</name>
    <dbReference type="NCBI Taxonomy" id="64495"/>
    <lineage>
        <taxon>Eukaryota</taxon>
        <taxon>Fungi</taxon>
        <taxon>Fungi incertae sedis</taxon>
        <taxon>Mucoromycota</taxon>
        <taxon>Mucoromycotina</taxon>
        <taxon>Mucoromycetes</taxon>
        <taxon>Mucorales</taxon>
        <taxon>Mucorineae</taxon>
        <taxon>Rhizopodaceae</taxon>
        <taxon>Rhizopus</taxon>
    </lineage>
</organism>
<dbReference type="InterPro" id="IPR032880">
    <property type="entry name" value="CSC1/OSCA1-like_N"/>
</dbReference>
<dbReference type="OrthoDB" id="1689567at2759"/>
<evidence type="ECO:0000256" key="8">
    <source>
        <dbReference type="SAM" id="MobiDB-lite"/>
    </source>
</evidence>
<evidence type="ECO:0000259" key="11">
    <source>
        <dbReference type="Pfam" id="PF13967"/>
    </source>
</evidence>
<keyword evidence="5 9" id="KW-1133">Transmembrane helix</keyword>
<evidence type="ECO:0000259" key="10">
    <source>
        <dbReference type="Pfam" id="PF02714"/>
    </source>
</evidence>
<feature type="domain" description="CSC1/OSCA1-like N-terminal transmembrane" evidence="11">
    <location>
        <begin position="96"/>
        <end position="168"/>
    </location>
</feature>
<evidence type="ECO:0000256" key="2">
    <source>
        <dbReference type="ARBA" id="ARBA00007779"/>
    </source>
</evidence>
<feature type="domain" description="CSC1/OSCA1-like cytosolic" evidence="12">
    <location>
        <begin position="248"/>
        <end position="485"/>
    </location>
</feature>
<feature type="transmembrane region" description="Helical" evidence="9">
    <location>
        <begin position="96"/>
        <end position="117"/>
    </location>
</feature>
<feature type="region of interest" description="Disordered" evidence="8">
    <location>
        <begin position="773"/>
        <end position="826"/>
    </location>
</feature>
<evidence type="ECO:0000256" key="3">
    <source>
        <dbReference type="ARBA" id="ARBA00022448"/>
    </source>
</evidence>
<dbReference type="Pfam" id="PF02714">
    <property type="entry name" value="RSN1_7TM"/>
    <property type="match status" value="1"/>
</dbReference>
<keyword evidence="4 9" id="KW-0812">Transmembrane</keyword>
<evidence type="ECO:0000256" key="1">
    <source>
        <dbReference type="ARBA" id="ARBA00004141"/>
    </source>
</evidence>
<keyword evidence="14" id="KW-1185">Reference proteome</keyword>
<feature type="transmembrane region" description="Helical" evidence="9">
    <location>
        <begin position="639"/>
        <end position="664"/>
    </location>
</feature>
<dbReference type="Pfam" id="PF14703">
    <property type="entry name" value="PHM7_cyt"/>
    <property type="match status" value="1"/>
</dbReference>
<evidence type="ECO:0000256" key="5">
    <source>
        <dbReference type="ARBA" id="ARBA00022989"/>
    </source>
</evidence>
<proteinExistence type="inferred from homology"/>
<feature type="transmembrane region" description="Helical" evidence="9">
    <location>
        <begin position="548"/>
        <end position="572"/>
    </location>
</feature>
<feature type="transmembrane region" description="Helical" evidence="9">
    <location>
        <begin position="206"/>
        <end position="224"/>
    </location>
</feature>
<feature type="coiled-coil region" evidence="7">
    <location>
        <begin position="952"/>
        <end position="979"/>
    </location>
</feature>
<name>A0A9P6XD08_RHIOR</name>
<evidence type="ECO:0000259" key="12">
    <source>
        <dbReference type="Pfam" id="PF14703"/>
    </source>
</evidence>
<feature type="compositionally biased region" description="Polar residues" evidence="8">
    <location>
        <begin position="1112"/>
        <end position="1129"/>
    </location>
</feature>
<feature type="transmembrane region" description="Helical" evidence="9">
    <location>
        <begin position="710"/>
        <end position="729"/>
    </location>
</feature>
<feature type="compositionally biased region" description="Acidic residues" evidence="8">
    <location>
        <begin position="775"/>
        <end position="785"/>
    </location>
</feature>
<dbReference type="EMBL" id="JAANQT010000461">
    <property type="protein sequence ID" value="KAG1310815.1"/>
    <property type="molecule type" value="Genomic_DNA"/>
</dbReference>
<feature type="transmembrane region" description="Helical" evidence="9">
    <location>
        <begin position="593"/>
        <end position="619"/>
    </location>
</feature>
<evidence type="ECO:0000313" key="13">
    <source>
        <dbReference type="EMBL" id="KAG1310815.1"/>
    </source>
</evidence>
<gene>
    <name evidence="13" type="ORF">G6F64_004281</name>
</gene>
<dbReference type="Proteomes" id="UP000716291">
    <property type="component" value="Unassembled WGS sequence"/>
</dbReference>
<feature type="region of interest" description="Disordered" evidence="8">
    <location>
        <begin position="1110"/>
        <end position="1129"/>
    </location>
</feature>
<evidence type="ECO:0008006" key="15">
    <source>
        <dbReference type="Google" id="ProtNLM"/>
    </source>
</evidence>
<dbReference type="AlphaFoldDB" id="A0A9P6XD08"/>
<evidence type="ECO:0000313" key="14">
    <source>
        <dbReference type="Proteomes" id="UP000716291"/>
    </source>
</evidence>
<feature type="transmembrane region" description="Helical" evidence="9">
    <location>
        <begin position="499"/>
        <end position="528"/>
    </location>
</feature>
<comment type="subcellular location">
    <subcellularLocation>
        <location evidence="1">Membrane</location>
        <topology evidence="1">Multi-pass membrane protein</topology>
    </subcellularLocation>
</comment>
<keyword evidence="6 9" id="KW-0472">Membrane</keyword>
<evidence type="ECO:0000256" key="9">
    <source>
        <dbReference type="SAM" id="Phobius"/>
    </source>
</evidence>
<keyword evidence="3" id="KW-0813">Transport</keyword>
<sequence>MSLTSTGLGPNPTSLVPSITASPYSAATNFPTVSTNGSYITSSPTSFLSGNNSTPTPSIYTTASITSNAPIFPSNWGLGSGGSDLIVSGARNTSSLSVQFVICFVAGVIFFLAFCFLRTRLPVIFAPRANMKRHKPPELPNSYFGWIIPLLRIDTEELLLNVGLDAVLNFICLDASIFNDEHKDFWYLFFIWYSHPTPNQCDFCKLIAYLVFAYFVTFVTFFFLTQSYYNYIYLHAKYLLNQSKQMVARSVIVTGIPEQLRTDQALSEYYNNLNIGSVESCYVVRNVHKLNQLIKQRASALKKLEEAYAKYWGNPCSIPGYDPERILDDVEMYKKVLDQAENKKDESSDSSDSSDNENGNTKAPLAIRLTKRNTWKKAMNTTFIKSMVEPLDQKKSSRRPTVRTGFLGLFGRKVDAIEHYTVLFDDLDKMTTDLRASPNYEMTNVAFVTFDHMSSAVIASQIAIHPEPFACRTIMAYEPRDVLWSSVSIRGRERIVREIIVWAITVVLVIFWFVPVVVLSSLMSINMIKRIAPKVADAIQQNAATSNFMTSFVPTVVLNIVTSILPLIFDALGYYQGLRSRSAVAESTLSKYFFFLVFFTLIVFTLAGTSIETVMLSFANDPSSIPEKLAATFPSISPFFINYTILQGFLLMPMNLLLLGSLIVRGFNHTFFCKTPREHAENRTPWSFNYGIGYPVPLLIFVVVLEYSCISPLILLFGTIYFCFTFFVYKYQFLYVYFRPYEAADRAFLQNARNLPMQLLQDNIQKLPSALDSLENNDEDDESDRDTEIMQQKESPLSEQRSLADNNIVSAKSSATTEKTEQRKKAIRNQLRNAALSAVQLKAETTDPTQSSEPSMMIIRPRHRKVVLDEDDYEAIPDRLTDYRQPPMQLNPGLLDTGLKKFGNPLLVGILPQLWLPVKEPEQASKEGKMPPLGRHQSDLFHSSSEGGGRLAQHLAEVLRKIEMEAKNKKNKRDGDNNEKKIEKVNYDKRAEKARDSAHIAAASTVQDLKKKHLSALHSLFKKSTPKKKEEVSTNIGITNDLDHQENDRLESIERGVDVVNNAYSDSNSFNKSIHSNHHDLEEEELHTIDAGYSITSSFSQADNALHKQYENTHGSPSDHPQNKRFSNS</sequence>
<evidence type="ECO:0000256" key="6">
    <source>
        <dbReference type="ARBA" id="ARBA00023136"/>
    </source>
</evidence>
<evidence type="ECO:0000256" key="7">
    <source>
        <dbReference type="SAM" id="Coils"/>
    </source>
</evidence>
<evidence type="ECO:0000256" key="4">
    <source>
        <dbReference type="ARBA" id="ARBA00022692"/>
    </source>
</evidence>
<comment type="caution">
    <text evidence="13">The sequence shown here is derived from an EMBL/GenBank/DDBJ whole genome shotgun (WGS) entry which is preliminary data.</text>
</comment>
<reference evidence="13" key="1">
    <citation type="journal article" date="2020" name="Microb. Genom.">
        <title>Genetic diversity of clinical and environmental Mucorales isolates obtained from an investigation of mucormycosis cases among solid organ transplant recipients.</title>
        <authorList>
            <person name="Nguyen M.H."/>
            <person name="Kaul D."/>
            <person name="Muto C."/>
            <person name="Cheng S.J."/>
            <person name="Richter R.A."/>
            <person name="Bruno V.M."/>
            <person name="Liu G."/>
            <person name="Beyhan S."/>
            <person name="Sundermann A.J."/>
            <person name="Mounaud S."/>
            <person name="Pasculle A.W."/>
            <person name="Nierman W.C."/>
            <person name="Driscoll E."/>
            <person name="Cumbie R."/>
            <person name="Clancy C.J."/>
            <person name="Dupont C.L."/>
        </authorList>
    </citation>
    <scope>NUCLEOTIDE SEQUENCE</scope>
    <source>
        <strain evidence="13">GL11</strain>
    </source>
</reference>
<keyword evidence="7" id="KW-0175">Coiled coil</keyword>
<feature type="transmembrane region" description="Helical" evidence="9">
    <location>
        <begin position="685"/>
        <end position="704"/>
    </location>
</feature>
<comment type="similarity">
    <text evidence="2">Belongs to the CSC1 (TC 1.A.17) family.</text>
</comment>
<dbReference type="InterPro" id="IPR027815">
    <property type="entry name" value="CSC1/OSCA1-like_cyt"/>
</dbReference>
<dbReference type="PANTHER" id="PTHR13018:SF5">
    <property type="entry name" value="RE44586P"/>
    <property type="match status" value="1"/>
</dbReference>
<dbReference type="GO" id="GO:0005886">
    <property type="term" value="C:plasma membrane"/>
    <property type="evidence" value="ECO:0007669"/>
    <property type="project" value="TreeGrafter"/>
</dbReference>